<keyword evidence="3" id="KW-1185">Reference proteome</keyword>
<accession>A0ABV7CFC0</accession>
<comment type="caution">
    <text evidence="2">The sequence shown here is derived from an EMBL/GenBank/DDBJ whole genome shotgun (WGS) entry which is preliminary data.</text>
</comment>
<evidence type="ECO:0000313" key="2">
    <source>
        <dbReference type="EMBL" id="MFC3031271.1"/>
    </source>
</evidence>
<gene>
    <name evidence="2" type="ORF">ACFOEE_01860</name>
</gene>
<evidence type="ECO:0000313" key="3">
    <source>
        <dbReference type="Proteomes" id="UP001595453"/>
    </source>
</evidence>
<reference evidence="3" key="1">
    <citation type="journal article" date="2019" name="Int. J. Syst. Evol. Microbiol.">
        <title>The Global Catalogue of Microorganisms (GCM) 10K type strain sequencing project: providing services to taxonomists for standard genome sequencing and annotation.</title>
        <authorList>
            <consortium name="The Broad Institute Genomics Platform"/>
            <consortium name="The Broad Institute Genome Sequencing Center for Infectious Disease"/>
            <person name="Wu L."/>
            <person name="Ma J."/>
        </authorList>
    </citation>
    <scope>NUCLEOTIDE SEQUENCE [LARGE SCALE GENOMIC DNA]</scope>
    <source>
        <strain evidence="3">KCTC 42730</strain>
    </source>
</reference>
<dbReference type="RefSeq" id="WP_377120342.1">
    <property type="nucleotide sequence ID" value="NZ_JBHRSD010000002.1"/>
</dbReference>
<proteinExistence type="predicted"/>
<feature type="signal peptide" evidence="1">
    <location>
        <begin position="1"/>
        <end position="23"/>
    </location>
</feature>
<evidence type="ECO:0000256" key="1">
    <source>
        <dbReference type="SAM" id="SignalP"/>
    </source>
</evidence>
<feature type="chain" id="PRO_5046909510" evidence="1">
    <location>
        <begin position="24"/>
        <end position="307"/>
    </location>
</feature>
<sequence>MNSKSLILSAAVLSVALTNVAVAAPNTDEYGFMYYAQLHESASYKGAEFFSKDYDKIDNWVDGYLHKISWKRYSALDKKLIDAVTEGINREMSNNGVKISNLIVTTGGRLTTAFTPGAGSKLDFNISGFTLSGFANLSKSWYADGTARATIPNITIRGSYDYSNGIVVVDYFDAPLKVDVDFDLNIPILGELLDSFVDNYIDGQISSSIPNNLANLYTGESTFTIGSIKDVIPTNKLVFNGVDYGAYILNKLDTRKLINDNFSFTVGGVVASQQYVSITIGSATYTRWTTGGKRVCKLDIEPDCTPY</sequence>
<keyword evidence="1" id="KW-0732">Signal</keyword>
<organism evidence="2 3">
    <name type="scientific">Pseudoalteromonas fenneropenaei</name>
    <dbReference type="NCBI Taxonomy" id="1737459"/>
    <lineage>
        <taxon>Bacteria</taxon>
        <taxon>Pseudomonadati</taxon>
        <taxon>Pseudomonadota</taxon>
        <taxon>Gammaproteobacteria</taxon>
        <taxon>Alteromonadales</taxon>
        <taxon>Pseudoalteromonadaceae</taxon>
        <taxon>Pseudoalteromonas</taxon>
    </lineage>
</organism>
<protein>
    <submittedName>
        <fullName evidence="2">Uncharacterized protein</fullName>
    </submittedName>
</protein>
<name>A0ABV7CFC0_9GAMM</name>
<dbReference type="Proteomes" id="UP001595453">
    <property type="component" value="Unassembled WGS sequence"/>
</dbReference>
<dbReference type="EMBL" id="JBHRSD010000002">
    <property type="protein sequence ID" value="MFC3031271.1"/>
    <property type="molecule type" value="Genomic_DNA"/>
</dbReference>